<keyword evidence="2" id="KW-1185">Reference proteome</keyword>
<dbReference type="GO" id="GO:0015994">
    <property type="term" value="P:chlorophyll metabolic process"/>
    <property type="evidence" value="ECO:0007669"/>
    <property type="project" value="TreeGrafter"/>
</dbReference>
<dbReference type="GO" id="GO:0009507">
    <property type="term" value="C:chloroplast"/>
    <property type="evidence" value="ECO:0007669"/>
    <property type="project" value="TreeGrafter"/>
</dbReference>
<dbReference type="InterPro" id="IPR029058">
    <property type="entry name" value="AB_hydrolase_fold"/>
</dbReference>
<dbReference type="SUPFAM" id="SSF53474">
    <property type="entry name" value="alpha/beta-Hydrolases"/>
    <property type="match status" value="1"/>
</dbReference>
<dbReference type="PANTHER" id="PTHR46438">
    <property type="entry name" value="ALPHA/BETA-HYDROLASES SUPERFAMILY PROTEIN"/>
    <property type="match status" value="1"/>
</dbReference>
<dbReference type="AlphaFoldDB" id="A0A2H5QI62"/>
<organism evidence="1 2">
    <name type="scientific">Citrus unshiu</name>
    <name type="common">Satsuma mandarin</name>
    <name type="synonym">Citrus nobilis var. unshiu</name>
    <dbReference type="NCBI Taxonomy" id="55188"/>
    <lineage>
        <taxon>Eukaryota</taxon>
        <taxon>Viridiplantae</taxon>
        <taxon>Streptophyta</taxon>
        <taxon>Embryophyta</taxon>
        <taxon>Tracheophyta</taxon>
        <taxon>Spermatophyta</taxon>
        <taxon>Magnoliopsida</taxon>
        <taxon>eudicotyledons</taxon>
        <taxon>Gunneridae</taxon>
        <taxon>Pentapetalae</taxon>
        <taxon>rosids</taxon>
        <taxon>malvids</taxon>
        <taxon>Sapindales</taxon>
        <taxon>Rutaceae</taxon>
        <taxon>Aurantioideae</taxon>
        <taxon>Citrus</taxon>
    </lineage>
</organism>
<evidence type="ECO:0000313" key="2">
    <source>
        <dbReference type="Proteomes" id="UP000236630"/>
    </source>
</evidence>
<dbReference type="STRING" id="55188.A0A2H5QI62"/>
<name>A0A2H5QI62_CITUN</name>
<proteinExistence type="predicted"/>
<dbReference type="Proteomes" id="UP000236630">
    <property type="component" value="Unassembled WGS sequence"/>
</dbReference>
<protein>
    <recommendedName>
        <fullName evidence="3">AB hydrolase-1 domain-containing protein</fullName>
    </recommendedName>
</protein>
<dbReference type="PANTHER" id="PTHR46438:SF7">
    <property type="entry name" value="ALPHA_BETA-HYDROLASES SUPERFAMILY PROTEIN"/>
    <property type="match status" value="1"/>
</dbReference>
<evidence type="ECO:0000313" key="1">
    <source>
        <dbReference type="EMBL" id="GAY64292.1"/>
    </source>
</evidence>
<dbReference type="Gene3D" id="3.40.50.1820">
    <property type="entry name" value="alpha/beta hydrolase"/>
    <property type="match status" value="1"/>
</dbReference>
<gene>
    <name evidence="1" type="ORF">CUMW_232370</name>
</gene>
<evidence type="ECO:0008006" key="3">
    <source>
        <dbReference type="Google" id="ProtNLM"/>
    </source>
</evidence>
<comment type="caution">
    <text evidence="1">The sequence shown here is derived from an EMBL/GenBank/DDBJ whole genome shotgun (WGS) entry which is preliminary data.</text>
</comment>
<reference evidence="1 2" key="1">
    <citation type="journal article" date="2017" name="Front. Genet.">
        <title>Draft sequencing of the heterozygous diploid genome of Satsuma (Citrus unshiu Marc.) using a hybrid assembly approach.</title>
        <authorList>
            <person name="Shimizu T."/>
            <person name="Tanizawa Y."/>
            <person name="Mochizuki T."/>
            <person name="Nagasaki H."/>
            <person name="Yoshioka T."/>
            <person name="Toyoda A."/>
            <person name="Fujiyama A."/>
            <person name="Kaminuma E."/>
            <person name="Nakamura Y."/>
        </authorList>
    </citation>
    <scope>NUCLEOTIDE SEQUENCE [LARGE SCALE GENOMIC DNA]</scope>
    <source>
        <strain evidence="2">cv. Miyagawa wase</strain>
    </source>
</reference>
<dbReference type="EMBL" id="BDQV01000401">
    <property type="protein sequence ID" value="GAY64292.1"/>
    <property type="molecule type" value="Genomic_DNA"/>
</dbReference>
<accession>A0A2H5QI62</accession>
<dbReference type="GO" id="GO:0047746">
    <property type="term" value="F:chlorophyllase activity"/>
    <property type="evidence" value="ECO:0007669"/>
    <property type="project" value="TreeGrafter"/>
</dbReference>
<sequence>MLMLKSARLLTDQILSPMFVLSTVARTTGVGIAFLSLTRPAFTKNGSKTSVVLPTPSWGSNCYIVGKRGISRVLQSVLGKAQLPRFCGIMFPLSWGMSAGSIIREAATDEGALDAFVLIVTGPSGLNPVQLMPSISIPVLVLWGDEDPFTPVDGPVGKYFSSLPSQLSNVKLIVLEEVGRCPDDDRPDLLHEKLLP</sequence>